<protein>
    <recommendedName>
        <fullName evidence="1">Type 9 secretion system plug protein N-terminal domain-containing protein</fullName>
    </recommendedName>
</protein>
<gene>
    <name evidence="2" type="ORF">SAMN05443634_101262</name>
</gene>
<sequence length="416" mass="48993">MRFYTVIFYFLATCIFGQVEEINPPRNIKTLQVFNPQTNDNTPIIRLNSGEYLFFLFDDLDAGYKRYQYSIEHRNADWTPSNIFQSEFLNGVNTDYARIHKNSFNTYQRYTNYQIKFPNEQMNIKLPGNYIIKVFLENDNNPILTQRFAVYQPITDVGVMVSRFNNPTKKELNQRLQVQVASGTQDLLEVPDGAKLFLMKNNNWKEGFFINRPTFSRSNLLTYSDTNILFNGGAEYNWFDNKNLEVPSLTTEKAFRKDSVFHTVLRVDIPKYNLPYDDFPDINGNYYIRNNRFGNEYIANSEADYSWVYFALDAFEDQNGLYAPYVVGAFNNWKIDENSKLEKDDSGLWVTELFLKQGYYNYQYVVKNTKTGQIDPTYVSGSFWQTENQYQALFYYRPWGQRYDVLMGYGSGNSRN</sequence>
<dbReference type="EMBL" id="FRBH01000001">
    <property type="protein sequence ID" value="SHK51973.1"/>
    <property type="molecule type" value="Genomic_DNA"/>
</dbReference>
<dbReference type="SUPFAM" id="SSF81296">
    <property type="entry name" value="E set domains"/>
    <property type="match status" value="1"/>
</dbReference>
<feature type="domain" description="Type 9 secretion system plug protein N-terminal" evidence="1">
    <location>
        <begin position="28"/>
        <end position="152"/>
    </location>
</feature>
<reference evidence="3" key="1">
    <citation type="submission" date="2016-11" db="EMBL/GenBank/DDBJ databases">
        <authorList>
            <person name="Varghese N."/>
            <person name="Submissions S."/>
        </authorList>
    </citation>
    <scope>NUCLEOTIDE SEQUENCE [LARGE SCALE GENOMIC DNA]</scope>
    <source>
        <strain evidence="3">DSM 27989</strain>
    </source>
</reference>
<dbReference type="OrthoDB" id="1522602at2"/>
<accession>A0A1M6T4S4</accession>
<proteinExistence type="predicted"/>
<dbReference type="Gene3D" id="2.60.40.10">
    <property type="entry name" value="Immunoglobulins"/>
    <property type="match status" value="1"/>
</dbReference>
<dbReference type="InterPro" id="IPR013783">
    <property type="entry name" value="Ig-like_fold"/>
</dbReference>
<evidence type="ECO:0000313" key="2">
    <source>
        <dbReference type="EMBL" id="SHK51973.1"/>
    </source>
</evidence>
<dbReference type="STRING" id="1434701.SAMN05443634_101262"/>
<dbReference type="RefSeq" id="WP_072929108.1">
    <property type="nucleotide sequence ID" value="NZ_BMFL01000006.1"/>
</dbReference>
<dbReference type="Proteomes" id="UP000184120">
    <property type="component" value="Unassembled WGS sequence"/>
</dbReference>
<evidence type="ECO:0000313" key="3">
    <source>
        <dbReference type="Proteomes" id="UP000184120"/>
    </source>
</evidence>
<name>A0A1M6T4S4_9FLAO</name>
<dbReference type="InterPro" id="IPR031345">
    <property type="entry name" value="T9SS_Plug_N"/>
</dbReference>
<dbReference type="Pfam" id="PF17116">
    <property type="entry name" value="T9SS_plug_1st"/>
    <property type="match status" value="1"/>
</dbReference>
<organism evidence="2 3">
    <name type="scientific">Chishuiella changwenlii</name>
    <dbReference type="NCBI Taxonomy" id="1434701"/>
    <lineage>
        <taxon>Bacteria</taxon>
        <taxon>Pseudomonadati</taxon>
        <taxon>Bacteroidota</taxon>
        <taxon>Flavobacteriia</taxon>
        <taxon>Flavobacteriales</taxon>
        <taxon>Weeksellaceae</taxon>
        <taxon>Chishuiella</taxon>
    </lineage>
</organism>
<dbReference type="AlphaFoldDB" id="A0A1M6T4S4"/>
<dbReference type="InterPro" id="IPR014756">
    <property type="entry name" value="Ig_E-set"/>
</dbReference>
<evidence type="ECO:0000259" key="1">
    <source>
        <dbReference type="Pfam" id="PF17116"/>
    </source>
</evidence>